<feature type="region of interest" description="Disordered" evidence="1">
    <location>
        <begin position="367"/>
        <end position="415"/>
    </location>
</feature>
<dbReference type="GO" id="GO:0032053">
    <property type="term" value="P:ciliary basal body organization"/>
    <property type="evidence" value="ECO:0007669"/>
    <property type="project" value="TreeGrafter"/>
</dbReference>
<dbReference type="Proteomes" id="UP000678393">
    <property type="component" value="Unassembled WGS sequence"/>
</dbReference>
<evidence type="ECO:0000313" key="4">
    <source>
        <dbReference type="Proteomes" id="UP000678393"/>
    </source>
</evidence>
<dbReference type="PANTHER" id="PTHR31691:SF1">
    <property type="entry name" value="ROTATIN"/>
    <property type="match status" value="1"/>
</dbReference>
<dbReference type="EMBL" id="CAJHNH020000189">
    <property type="protein sequence ID" value="CAG5115958.1"/>
    <property type="molecule type" value="Genomic_DNA"/>
</dbReference>
<gene>
    <name evidence="3" type="ORF">CUNI_LOCUS1516</name>
</gene>
<dbReference type="InterPro" id="IPR016024">
    <property type="entry name" value="ARM-type_fold"/>
</dbReference>
<feature type="domain" description="Rotatin N-terminal" evidence="2">
    <location>
        <begin position="24"/>
        <end position="120"/>
    </location>
</feature>
<comment type="caution">
    <text evidence="3">The sequence shown here is derived from an EMBL/GenBank/DDBJ whole genome shotgun (WGS) entry which is preliminary data.</text>
</comment>
<evidence type="ECO:0000259" key="2">
    <source>
        <dbReference type="Pfam" id="PF14726"/>
    </source>
</evidence>
<feature type="non-terminal residue" evidence="3">
    <location>
        <position position="1"/>
    </location>
</feature>
<feature type="compositionally biased region" description="Polar residues" evidence="1">
    <location>
        <begin position="381"/>
        <end position="394"/>
    </location>
</feature>
<name>A0A8S3YI00_9EUPU</name>
<proteinExistence type="predicted"/>
<dbReference type="Pfam" id="PF14726">
    <property type="entry name" value="RTTN_N"/>
    <property type="match status" value="1"/>
</dbReference>
<evidence type="ECO:0000313" key="3">
    <source>
        <dbReference type="EMBL" id="CAG5115958.1"/>
    </source>
</evidence>
<organism evidence="3 4">
    <name type="scientific">Candidula unifasciata</name>
    <dbReference type="NCBI Taxonomy" id="100452"/>
    <lineage>
        <taxon>Eukaryota</taxon>
        <taxon>Metazoa</taxon>
        <taxon>Spiralia</taxon>
        <taxon>Lophotrochozoa</taxon>
        <taxon>Mollusca</taxon>
        <taxon>Gastropoda</taxon>
        <taxon>Heterobranchia</taxon>
        <taxon>Euthyneura</taxon>
        <taxon>Panpulmonata</taxon>
        <taxon>Eupulmonata</taxon>
        <taxon>Stylommatophora</taxon>
        <taxon>Helicina</taxon>
        <taxon>Helicoidea</taxon>
        <taxon>Geomitridae</taxon>
        <taxon>Candidula</taxon>
    </lineage>
</organism>
<evidence type="ECO:0000256" key="1">
    <source>
        <dbReference type="SAM" id="MobiDB-lite"/>
    </source>
</evidence>
<dbReference type="InterPro" id="IPR029249">
    <property type="entry name" value="Rotatin_N"/>
</dbReference>
<dbReference type="GO" id="GO:0010457">
    <property type="term" value="P:centriole-centriole cohesion"/>
    <property type="evidence" value="ECO:0007669"/>
    <property type="project" value="TreeGrafter"/>
</dbReference>
<sequence>MASLLTNDIDFSGLFRKLGHSLEEIRVRALENILSKLEHSLICDADIIHEKQLYIRLLEWFNYPECSHKADVLALIFRLAQHSAGSQILQDIGGEEFLSQLRADIEPCHRPVIDQILESIMLLPDVDTQIHAPECIYHKPTESAVWGNSVSSAAEGSRSHLSQTSDSLRTRAVASAERLSQHLQGGPGYFTERTEQIPQAAADPGRCEPSSDFFIAAEESADSIESLFHLSTFPWMPLTHTDQHVIASTNSSLQTRNPGNLVEACEFLADVVFQDFPAEIFLQRPEILKSLLSLVYLSKPTDEPVVVQSCKTLTCYIRCLQNRIRYFQDPAVYRSKQELCSSSSSLISSTLSSASHLTSSSIHHQNMADWGGTRHRGDGQDGNSSTATSRNSSIGLEPDFHTASNDLDPDDGPRPLNQQLSVPQLCIAVLQRSLPRLKTVNAALGVGVLELVHQSLTVLASVLDTGLWSDDREMAREIVFRLTDCLECISELLEFHDYSKSSPPAAATVLPDVSTHRVLYMGLAATLARFLWMVPVENMNRIIPEKLKSVIRSLVYDETLAILYPQCRVVLLAVTKNLGLSVPLDFQRSLDVCRCLARTCEFCLHWNTEELTLEQLAHLAEDAMLSLNYHVYLPFVSQFVQFMSTVCSKKKTPRPVMKQCTEVLVKLMAYPMDSIRQICYSTILDTVKKCLQVQQAAVGRCAESLKCRFLLNAHVLFELTSFGLSDSDSKVRNCATESLHHLLKSQLLMSEGLWQEFIMALLKSLPILQSYTDQSSLLGRCLWNMLDPTTSTHNLSLVEKLRGSLRLLYLSDKKLRTDAAQHVKWFLRNEQDSGSKLPSVSELDIGVISNCLIINTSVTLSEDTGRSLFTVEAMKQVYDIFTSCPVDPGVKRSAGDQLAMMMKDGHLHASFKEYGGLEVICSLIQQSVKSADGSSHNQVDVLPYLPACLSILRSLAQHDFSLRHSLARDSNLYYTLIRVSLLHQNDVQIKTDVSCLLAFVLFDEVAKFDIVPGQSDAPGTWFSLPAQLAHRYRLPFKLSGYNTSSPNMVTLPDPSSDIMATSGPREMMKVAWNLAWHGGLLQLVSSCRSGLLADAARHFNTLLTLTPLEVTIIEASSVTWNLQTSLDSIRDASSHKAVIAAVDHLLLYIGALRLPAVSEFFLSHDWHTVLEKFLTVKPTSASDESLLLHILQLIGSVLQCVRPHARLPAVNSALMWLIDSLYKPDGPLVSLLNKPVGRMGDGSELGAPPSSSSIRRRLDKELLGCVMTVNLCLPYQLSRRSKPAQMRGDFVRKLQQGLNISDAPHFYNLASLEGVLTCLMHVTARPGWSRESGQLDAARLCQQLLNSLLEVIWSFYVGRGCTSQSFMGKGVTKSTALCLLHVSYEMIHNCEDQNWVKNWLYTKQDHRPDTEQGLNWLFTLWIYRDPEVRAAGLGIAVSLTSTETGRLLVAENCKHISGGIWGVAFSVLLDSLECSLVRQQAALLLVNLTSQTMPSGDVETRPGTWSGPLVTDTEYQVMLVGVNALEALLDHTNFYAAMAKLLNSLYMSTLIQPILVTTEVDNSTNTTLSSIDTSSLEKTGQTLLTTLSSLSGQPATGPAARAKHPSADTNTDESAGSRDTTLSQPASSGATQDLPGAQWGARFSQHPEAYLTSENQKLATPSLISAVVKLLTNLVGLTSQSCLASMRDHSLLLSLLSLVNPTTIQGLCEKITSGWMGSVTALALRDHLLLCEAVVDLYTVCITVDTVARMELLANSAGLRSVAALLLLQWHDVDDIGSTCASLAVSTLKLLSGLLQTQGPVALKSLTEVLGQIWSPFI</sequence>
<dbReference type="InterPro" id="IPR030791">
    <property type="entry name" value="Rotatin"/>
</dbReference>
<feature type="non-terminal residue" evidence="3">
    <location>
        <position position="1818"/>
    </location>
</feature>
<dbReference type="OrthoDB" id="428850at2759"/>
<dbReference type="GO" id="GO:0005813">
    <property type="term" value="C:centrosome"/>
    <property type="evidence" value="ECO:0007669"/>
    <property type="project" value="InterPro"/>
</dbReference>
<protein>
    <recommendedName>
        <fullName evidence="2">Rotatin N-terminal domain-containing protein</fullName>
    </recommendedName>
</protein>
<dbReference type="PANTHER" id="PTHR31691">
    <property type="entry name" value="ROTATIN"/>
    <property type="match status" value="1"/>
</dbReference>
<dbReference type="GO" id="GO:0007099">
    <property type="term" value="P:centriole replication"/>
    <property type="evidence" value="ECO:0007669"/>
    <property type="project" value="TreeGrafter"/>
</dbReference>
<dbReference type="GO" id="GO:0005814">
    <property type="term" value="C:centriole"/>
    <property type="evidence" value="ECO:0007669"/>
    <property type="project" value="TreeGrafter"/>
</dbReference>
<feature type="region of interest" description="Disordered" evidence="1">
    <location>
        <begin position="1588"/>
        <end position="1634"/>
    </location>
</feature>
<dbReference type="SUPFAM" id="SSF48371">
    <property type="entry name" value="ARM repeat"/>
    <property type="match status" value="2"/>
</dbReference>
<reference evidence="3" key="1">
    <citation type="submission" date="2021-04" db="EMBL/GenBank/DDBJ databases">
        <authorList>
            <consortium name="Molecular Ecology Group"/>
        </authorList>
    </citation>
    <scope>NUCLEOTIDE SEQUENCE</scope>
</reference>
<keyword evidence="4" id="KW-1185">Reference proteome</keyword>
<feature type="compositionally biased region" description="Polar residues" evidence="1">
    <location>
        <begin position="1607"/>
        <end position="1631"/>
    </location>
</feature>
<dbReference type="GO" id="GO:0036064">
    <property type="term" value="C:ciliary basal body"/>
    <property type="evidence" value="ECO:0007669"/>
    <property type="project" value="InterPro"/>
</dbReference>
<accession>A0A8S3YI00</accession>